<name>A0A6G0XXP2_9STRA</name>
<gene>
    <name evidence="2" type="ORF">Ae201684_000359</name>
</gene>
<evidence type="ECO:0000313" key="2">
    <source>
        <dbReference type="EMBL" id="KAF0745332.1"/>
    </source>
</evidence>
<dbReference type="AlphaFoldDB" id="A0A6G0XXP2"/>
<evidence type="ECO:0000256" key="1">
    <source>
        <dbReference type="SAM" id="Coils"/>
    </source>
</evidence>
<dbReference type="EMBL" id="VJMJ01000002">
    <property type="protein sequence ID" value="KAF0745332.1"/>
    <property type="molecule type" value="Genomic_DNA"/>
</dbReference>
<dbReference type="VEuPathDB" id="FungiDB:AeMF1_006853"/>
<accession>A0A6G0XXP2</accession>
<keyword evidence="1" id="KW-0175">Coiled coil</keyword>
<evidence type="ECO:0000313" key="3">
    <source>
        <dbReference type="Proteomes" id="UP000481153"/>
    </source>
</evidence>
<comment type="caution">
    <text evidence="2">The sequence shown here is derived from an EMBL/GenBank/DDBJ whole genome shotgun (WGS) entry which is preliminary data.</text>
</comment>
<keyword evidence="3" id="KW-1185">Reference proteome</keyword>
<reference evidence="2 3" key="1">
    <citation type="submission" date="2019-07" db="EMBL/GenBank/DDBJ databases">
        <title>Genomics analysis of Aphanomyces spp. identifies a new class of oomycete effector associated with host adaptation.</title>
        <authorList>
            <person name="Gaulin E."/>
        </authorList>
    </citation>
    <scope>NUCLEOTIDE SEQUENCE [LARGE SCALE GENOMIC DNA]</scope>
    <source>
        <strain evidence="2 3">ATCC 201684</strain>
    </source>
</reference>
<organism evidence="2 3">
    <name type="scientific">Aphanomyces euteiches</name>
    <dbReference type="NCBI Taxonomy" id="100861"/>
    <lineage>
        <taxon>Eukaryota</taxon>
        <taxon>Sar</taxon>
        <taxon>Stramenopiles</taxon>
        <taxon>Oomycota</taxon>
        <taxon>Saprolegniomycetes</taxon>
        <taxon>Saprolegniales</taxon>
        <taxon>Verrucalvaceae</taxon>
        <taxon>Aphanomyces</taxon>
    </lineage>
</organism>
<feature type="coiled-coil region" evidence="1">
    <location>
        <begin position="131"/>
        <end position="204"/>
    </location>
</feature>
<proteinExistence type="predicted"/>
<dbReference type="Proteomes" id="UP000481153">
    <property type="component" value="Unassembled WGS sequence"/>
</dbReference>
<sequence length="287" mass="32777">MDSPYSLSYSPMVPYMDMDCERGIFGQSTMLLSPESEVAIIRALLRWGELKCQTSYDHLKQLNLPFLNRLIAATETIVGRIGLQRWVDSLAAYCDPLTASIDKYLAQHLLSTLAFALEHPNRERRGVDEEKLALENRIRELEGIVDEYQVKYLKEKHKKDQLQHELTGARLMHKESAIQAWTKINKLEEEVKRVQAQSNENSLRAWSRISTLEEELAAATQPHDVSEDTTDGDGECANDIETKQTSSAKSQELVVENATLKSKLKHTEQKLMWTMLVLSMQKKDASR</sequence>
<protein>
    <submittedName>
        <fullName evidence="2">Uncharacterized protein</fullName>
    </submittedName>
</protein>